<proteinExistence type="predicted"/>
<reference evidence="1 2" key="1">
    <citation type="submission" date="2015-07" db="EMBL/GenBank/DDBJ databases">
        <title>The genome of Pseudoloma neurophilia, a relevant intracellular parasite of the zebrafish.</title>
        <authorList>
            <person name="Ndikumana S."/>
            <person name="Pelin A."/>
            <person name="Sanders J."/>
            <person name="Corradi N."/>
        </authorList>
    </citation>
    <scope>NUCLEOTIDE SEQUENCE [LARGE SCALE GENOMIC DNA]</scope>
    <source>
        <strain evidence="1 2">MK1</strain>
    </source>
</reference>
<dbReference type="VEuPathDB" id="MicrosporidiaDB:M153_73000662"/>
<keyword evidence="2" id="KW-1185">Reference proteome</keyword>
<accession>A0A0R0M4D1</accession>
<evidence type="ECO:0000313" key="2">
    <source>
        <dbReference type="Proteomes" id="UP000051530"/>
    </source>
</evidence>
<dbReference type="AlphaFoldDB" id="A0A0R0M4D1"/>
<sequence>MCFRKMNSSRNNGSRERTYRVDQTNELTNLVKRLTVEKFNFKTMINGIEGSTISIDKLDDIKLQDVDKWVKQYQNIVTLC</sequence>
<gene>
    <name evidence="1" type="ORF">M153_73000662</name>
</gene>
<evidence type="ECO:0000313" key="1">
    <source>
        <dbReference type="EMBL" id="KRH94981.1"/>
    </source>
</evidence>
<protein>
    <submittedName>
        <fullName evidence="1">Uncharacterized protein</fullName>
    </submittedName>
</protein>
<organism evidence="1 2">
    <name type="scientific">Pseudoloma neurophilia</name>
    <dbReference type="NCBI Taxonomy" id="146866"/>
    <lineage>
        <taxon>Eukaryota</taxon>
        <taxon>Fungi</taxon>
        <taxon>Fungi incertae sedis</taxon>
        <taxon>Microsporidia</taxon>
        <taxon>Pseudoloma</taxon>
    </lineage>
</organism>
<comment type="caution">
    <text evidence="1">The sequence shown here is derived from an EMBL/GenBank/DDBJ whole genome shotgun (WGS) entry which is preliminary data.</text>
</comment>
<dbReference type="EMBL" id="LGUB01000012">
    <property type="protein sequence ID" value="KRH94981.1"/>
    <property type="molecule type" value="Genomic_DNA"/>
</dbReference>
<dbReference type="Proteomes" id="UP000051530">
    <property type="component" value="Unassembled WGS sequence"/>
</dbReference>
<name>A0A0R0M4D1_9MICR</name>